<feature type="region of interest" description="Disordered" evidence="1">
    <location>
        <begin position="23"/>
        <end position="84"/>
    </location>
</feature>
<dbReference type="OrthoDB" id="27779at31957"/>
<feature type="transmembrane region" description="Helical" evidence="2">
    <location>
        <begin position="93"/>
        <end position="112"/>
    </location>
</feature>
<dbReference type="KEGG" id="mph:MLP_41660"/>
<evidence type="ECO:0000313" key="4">
    <source>
        <dbReference type="Proteomes" id="UP000007947"/>
    </source>
</evidence>
<accession>F5XRW7</accession>
<gene>
    <name evidence="3" type="ordered locus">MLP_41660</name>
</gene>
<name>F5XRW7_MICPN</name>
<dbReference type="Proteomes" id="UP000007947">
    <property type="component" value="Chromosome"/>
</dbReference>
<organism evidence="3 4">
    <name type="scientific">Microlunatus phosphovorus (strain ATCC 700054 / DSM 10555 / JCM 9379 / NBRC 101784 / NCIMB 13414 / VKM Ac-1990 / NM-1)</name>
    <dbReference type="NCBI Taxonomy" id="1032480"/>
    <lineage>
        <taxon>Bacteria</taxon>
        <taxon>Bacillati</taxon>
        <taxon>Actinomycetota</taxon>
        <taxon>Actinomycetes</taxon>
        <taxon>Propionibacteriales</taxon>
        <taxon>Propionibacteriaceae</taxon>
        <taxon>Microlunatus</taxon>
    </lineage>
</organism>
<evidence type="ECO:0000256" key="2">
    <source>
        <dbReference type="SAM" id="Phobius"/>
    </source>
</evidence>
<keyword evidence="4" id="KW-1185">Reference proteome</keyword>
<sequence length="152" mass="16146">MNEADDRAAVDRAFADLVAGFHKTAERPDSGQPSDWDEAVPDSAAPGSVFETPTTDAPQIDVPDAEEESEPVHEERYDPGPVAPLPRPSWPMLVGWIGIGYALLTVLVGVFGFPLPRWAAWAGVIGFAGGLGLLLSRLPRHRPPDAGDGAVL</sequence>
<dbReference type="HOGENOM" id="CLU_1720241_0_0_11"/>
<protein>
    <submittedName>
        <fullName evidence="3">Uncharacterized protein</fullName>
    </submittedName>
</protein>
<proteinExistence type="predicted"/>
<evidence type="ECO:0000313" key="3">
    <source>
        <dbReference type="EMBL" id="BAK37180.1"/>
    </source>
</evidence>
<feature type="transmembrane region" description="Helical" evidence="2">
    <location>
        <begin position="118"/>
        <end position="135"/>
    </location>
</feature>
<keyword evidence="2" id="KW-1133">Transmembrane helix</keyword>
<keyword evidence="2" id="KW-0472">Membrane</keyword>
<dbReference type="STRING" id="1032480.MLP_41660"/>
<dbReference type="AlphaFoldDB" id="F5XRW7"/>
<keyword evidence="2" id="KW-0812">Transmembrane</keyword>
<dbReference type="EMBL" id="AP012204">
    <property type="protein sequence ID" value="BAK37180.1"/>
    <property type="molecule type" value="Genomic_DNA"/>
</dbReference>
<reference evidence="3 4" key="1">
    <citation type="submission" date="2011-05" db="EMBL/GenBank/DDBJ databases">
        <title>Whole genome sequence of Microlunatus phosphovorus NM-1.</title>
        <authorList>
            <person name="Hosoyama A."/>
            <person name="Sasaki K."/>
            <person name="Harada T."/>
            <person name="Igarashi R."/>
            <person name="Kawakoshi A."/>
            <person name="Sasagawa M."/>
            <person name="Fukada J."/>
            <person name="Nakamura S."/>
            <person name="Katano Y."/>
            <person name="Hanada S."/>
            <person name="Kamagata Y."/>
            <person name="Nakamura N."/>
            <person name="Yamazaki S."/>
            <person name="Fujita N."/>
        </authorList>
    </citation>
    <scope>NUCLEOTIDE SEQUENCE [LARGE SCALE GENOMIC DNA]</scope>
    <source>
        <strain evidence="4">ATCC 700054 / DSM 10555 / JCM 9379 / NBRC 101784 / NCIMB 13414 / VKM Ac-1990 / NM-1</strain>
    </source>
</reference>
<evidence type="ECO:0000256" key="1">
    <source>
        <dbReference type="SAM" id="MobiDB-lite"/>
    </source>
</evidence>
<dbReference type="RefSeq" id="WP_013865017.1">
    <property type="nucleotide sequence ID" value="NC_015635.1"/>
</dbReference>